<comment type="caution">
    <text evidence="1">The sequence shown here is derived from an EMBL/GenBank/DDBJ whole genome shotgun (WGS) entry which is preliminary data.</text>
</comment>
<proteinExistence type="predicted"/>
<dbReference type="AlphaFoldDB" id="I4FN48"/>
<organism evidence="1 2">
    <name type="scientific">Microcystis aeruginosa PCC 9717</name>
    <dbReference type="NCBI Taxonomy" id="1160286"/>
    <lineage>
        <taxon>Bacteria</taxon>
        <taxon>Bacillati</taxon>
        <taxon>Cyanobacteriota</taxon>
        <taxon>Cyanophyceae</taxon>
        <taxon>Oscillatoriophycideae</taxon>
        <taxon>Chroococcales</taxon>
        <taxon>Microcystaceae</taxon>
        <taxon>Microcystis</taxon>
    </lineage>
</organism>
<dbReference type="Proteomes" id="UP000003172">
    <property type="component" value="Unassembled WGS sequence"/>
</dbReference>
<evidence type="ECO:0000313" key="2">
    <source>
        <dbReference type="Proteomes" id="UP000003172"/>
    </source>
</evidence>
<reference evidence="1 2" key="1">
    <citation type="submission" date="2012-04" db="EMBL/GenBank/DDBJ databases">
        <authorList>
            <person name="Genoscope - CEA"/>
        </authorList>
    </citation>
    <scope>NUCLEOTIDE SEQUENCE [LARGE SCALE GENOMIC DNA]</scope>
    <source>
        <strain evidence="1 2">9717</strain>
    </source>
</reference>
<name>I4FN48_MICAE</name>
<dbReference type="EMBL" id="CAII01000214">
    <property type="protein sequence ID" value="CCH97073.1"/>
    <property type="molecule type" value="Genomic_DNA"/>
</dbReference>
<gene>
    <name evidence="1" type="ORF">MICAB_2910016</name>
</gene>
<accession>I4FN48</accession>
<protein>
    <submittedName>
        <fullName evidence="1">Uncharacterized protein</fullName>
    </submittedName>
</protein>
<evidence type="ECO:0000313" key="1">
    <source>
        <dbReference type="EMBL" id="CCH97073.1"/>
    </source>
</evidence>
<sequence length="165" mass="18459">MLVGDTESSVLALSILLFTAWKKKDLSNLDGEMSVPMTEAVREGGIITLPNWEKELSLAFKSSGTISSIGNLSESEAVVNHIMEVLYRKSWTTRWLAIPVALILPKDRREEWLGDLYDLYNNKIVQKYPPFVANLIVICRTLGSSVCVMQWTGVIRDGTLIEKGI</sequence>
<dbReference type="HOGENOM" id="CLU_1608939_0_0_3"/>